<keyword evidence="1" id="KW-0560">Oxidoreductase</keyword>
<dbReference type="AlphaFoldDB" id="A0A1B6PND6"/>
<organism evidence="3 4">
    <name type="scientific">Sorghum bicolor</name>
    <name type="common">Sorghum</name>
    <name type="synonym">Sorghum vulgare</name>
    <dbReference type="NCBI Taxonomy" id="4558"/>
    <lineage>
        <taxon>Eukaryota</taxon>
        <taxon>Viridiplantae</taxon>
        <taxon>Streptophyta</taxon>
        <taxon>Embryophyta</taxon>
        <taxon>Tracheophyta</taxon>
        <taxon>Spermatophyta</taxon>
        <taxon>Magnoliopsida</taxon>
        <taxon>Liliopsida</taxon>
        <taxon>Poales</taxon>
        <taxon>Poaceae</taxon>
        <taxon>PACMAD clade</taxon>
        <taxon>Panicoideae</taxon>
        <taxon>Andropogonodae</taxon>
        <taxon>Andropogoneae</taxon>
        <taxon>Sorghinae</taxon>
        <taxon>Sorghum</taxon>
    </lineage>
</organism>
<dbReference type="eggNOG" id="KOG1502">
    <property type="taxonomic scope" value="Eukaryota"/>
</dbReference>
<keyword evidence="4" id="KW-1185">Reference proteome</keyword>
<gene>
    <name evidence="3" type="ORF">SORBI_3006G227400</name>
</gene>
<feature type="domain" description="NAD-dependent epimerase/dehydratase" evidence="2">
    <location>
        <begin position="12"/>
        <end position="257"/>
    </location>
</feature>
<dbReference type="SMR" id="A0A1B6PND6"/>
<reference evidence="3" key="2">
    <citation type="submission" date="2017-02" db="EMBL/GenBank/DDBJ databases">
        <title>WGS assembly of Sorghum bicolor.</title>
        <authorList>
            <person name="Paterson A."/>
            <person name="Mullet J."/>
            <person name="Bowers J."/>
            <person name="Bruggmann R."/>
            <person name="Dubchak I."/>
            <person name="Grimwood J."/>
            <person name="Gundlach H."/>
            <person name="Haberer G."/>
            <person name="Hellsten U."/>
            <person name="Mitros T."/>
            <person name="Poliakov A."/>
            <person name="Schmutz J."/>
            <person name="Spannagl M."/>
            <person name="Tang H."/>
            <person name="Wang X."/>
            <person name="Wicker T."/>
            <person name="Bharti A."/>
            <person name="Chapman J."/>
            <person name="Feltus F."/>
            <person name="Gowik U."/>
            <person name="Grigoriev I."/>
            <person name="Lyons E."/>
            <person name="Maher C."/>
            <person name="Martis M."/>
            <person name="Narechania A."/>
            <person name="Otillar R."/>
            <person name="Penning B."/>
            <person name="Salamov A."/>
            <person name="Wang Y."/>
            <person name="Zhang L."/>
            <person name="Carpita N."/>
            <person name="Freeling M."/>
            <person name="Gingle A."/>
            <person name="Hash C."/>
            <person name="Keller B."/>
            <person name="Klein P."/>
            <person name="Kresovich S."/>
            <person name="Mccann M."/>
            <person name="Ming R."/>
            <person name="Peterson D."/>
            <person name="Rahman M."/>
            <person name="Ware D."/>
            <person name="Westhoff P."/>
            <person name="Mayer K."/>
            <person name="Messing J."/>
            <person name="Sims D."/>
            <person name="Jenkins J."/>
            <person name="Shu S."/>
            <person name="Rokhsar D."/>
        </authorList>
    </citation>
    <scope>NUCLEOTIDE SEQUENCE</scope>
</reference>
<dbReference type="PANTHER" id="PTHR10366">
    <property type="entry name" value="NAD DEPENDENT EPIMERASE/DEHYDRATASE"/>
    <property type="match status" value="1"/>
</dbReference>
<dbReference type="GO" id="GO:0016616">
    <property type="term" value="F:oxidoreductase activity, acting on the CH-OH group of donors, NAD or NADP as acceptor"/>
    <property type="evidence" value="ECO:0000318"/>
    <property type="project" value="GO_Central"/>
</dbReference>
<evidence type="ECO:0000313" key="3">
    <source>
        <dbReference type="EMBL" id="KXG27184.1"/>
    </source>
</evidence>
<protein>
    <recommendedName>
        <fullName evidence="2">NAD-dependent epimerase/dehydratase domain-containing protein</fullName>
    </recommendedName>
</protein>
<dbReference type="CDD" id="cd08958">
    <property type="entry name" value="FR_SDR_e"/>
    <property type="match status" value="1"/>
</dbReference>
<dbReference type="FunCoup" id="A0A1B6PND6">
    <property type="interactions" value="183"/>
</dbReference>
<dbReference type="InterPro" id="IPR001509">
    <property type="entry name" value="Epimerase_deHydtase"/>
</dbReference>
<sequence length="343" mass="36845">MSSGDGKKKTACVTGGNGYIASALIKVLLEKRYAVKTTVRNPDDMAKNSHLKDLQALGHLEVLRADLDEEGSFDDAVAGCDYAFLVAAPVNLMSENPEKELIEPAVQGTLNVLRSCAKVGATLKRVVLTSSAGSVIVRPELQGDGHVLDEESWSDVEYLTANKSGLWAYPVSKVLAEKAASRFAEEHGISLVTVCPVVTVGAAPARSARPSVLNCLSLLSGDEAAFGALRAMEMSGMLALVRVEDLCRAEVFLAEEEAAAAGRYLCCGLNTTILQLARFLSEKYPQYTVKTNLLAGELLEKPRVCLSSAKLVGEGFDYKYKTLDGMYDDMINYGKALRILPGK</sequence>
<dbReference type="PANTHER" id="PTHR10366:SF839">
    <property type="entry name" value="NAD-DEPENDENT EPIMERASE_DEHYDRATASE DOMAIN-CONTAINING PROTEIN"/>
    <property type="match status" value="1"/>
</dbReference>
<dbReference type="OMA" id="LRAMEMS"/>
<name>A0A1B6PND6_SORBI</name>
<dbReference type="InterPro" id="IPR050425">
    <property type="entry name" value="NAD(P)_dehydrat-like"/>
</dbReference>
<dbReference type="SUPFAM" id="SSF51735">
    <property type="entry name" value="NAD(P)-binding Rossmann-fold domains"/>
    <property type="match status" value="1"/>
</dbReference>
<evidence type="ECO:0000256" key="1">
    <source>
        <dbReference type="ARBA" id="ARBA00023002"/>
    </source>
</evidence>
<dbReference type="InParanoid" id="A0A1B6PND6"/>
<dbReference type="Gene3D" id="3.40.50.720">
    <property type="entry name" value="NAD(P)-binding Rossmann-like Domain"/>
    <property type="match status" value="1"/>
</dbReference>
<proteinExistence type="predicted"/>
<evidence type="ECO:0000313" key="4">
    <source>
        <dbReference type="Proteomes" id="UP000000768"/>
    </source>
</evidence>
<dbReference type="EMBL" id="CM000765">
    <property type="protein sequence ID" value="KXG27184.1"/>
    <property type="molecule type" value="Genomic_DNA"/>
</dbReference>
<reference evidence="3" key="1">
    <citation type="journal article" date="2009" name="Nature">
        <title>The Sorghum bicolor genome and the diversification of grasses.</title>
        <authorList>
            <person name="Paterson A.H."/>
            <person name="Bowers J.E."/>
            <person name="Bruggmann R."/>
            <person name="Dubchak I."/>
            <person name="Grimwood J."/>
            <person name="Gundlach H."/>
            <person name="Haberer G."/>
            <person name="Hellsten U."/>
            <person name="Mitros T."/>
            <person name="Poliakov A."/>
            <person name="Schmutz J."/>
            <person name="Spannagl M."/>
            <person name="Tang H."/>
            <person name="Wang X."/>
            <person name="Wicker T."/>
            <person name="Bharti A.K."/>
            <person name="Chapman J."/>
            <person name="Feltus F.A."/>
            <person name="Gowik U."/>
            <person name="Grigoriev I.V."/>
            <person name="Lyons E."/>
            <person name="Maher C.A."/>
            <person name="Martis M."/>
            <person name="Narechania A."/>
            <person name="Otillar R.P."/>
            <person name="Penning B.W."/>
            <person name="Salamov A.A."/>
            <person name="Wang Y."/>
            <person name="Zhang L."/>
            <person name="Carpita N.C."/>
            <person name="Freeling M."/>
            <person name="Gingle A.R."/>
            <person name="Hash C.T."/>
            <person name="Keller B."/>
            <person name="Klein P."/>
            <person name="Kresovich S."/>
            <person name="McCann M.C."/>
            <person name="Ming R."/>
            <person name="Peterson D.G."/>
            <person name="Mehboob-ur-Rahman"/>
            <person name="Ware D."/>
            <person name="Westhoff P."/>
            <person name="Mayer K.F."/>
            <person name="Messing J."/>
            <person name="Rokhsar D.S."/>
        </authorList>
    </citation>
    <scope>NUCLEOTIDE SEQUENCE [LARGE SCALE GENOMIC DNA]</scope>
</reference>
<dbReference type="Pfam" id="PF01370">
    <property type="entry name" value="Epimerase"/>
    <property type="match status" value="1"/>
</dbReference>
<dbReference type="FunFam" id="3.40.50.720:FF:000428">
    <property type="entry name" value="Leucoanthocyanidin reductase"/>
    <property type="match status" value="1"/>
</dbReference>
<dbReference type="STRING" id="4558.A0A1B6PND6"/>
<dbReference type="OrthoDB" id="2735536at2759"/>
<accession>A0A1B6PND6</accession>
<dbReference type="InterPro" id="IPR036291">
    <property type="entry name" value="NAD(P)-bd_dom_sf"/>
</dbReference>
<evidence type="ECO:0000259" key="2">
    <source>
        <dbReference type="Pfam" id="PF01370"/>
    </source>
</evidence>
<dbReference type="Proteomes" id="UP000000768">
    <property type="component" value="Chromosome 6"/>
</dbReference>
<dbReference type="Gramene" id="KXG27184">
    <property type="protein sequence ID" value="KXG27184"/>
    <property type="gene ID" value="SORBI_3006G227400"/>
</dbReference>